<dbReference type="OrthoDB" id="691434at2759"/>
<keyword evidence="1" id="KW-0812">Transmembrane</keyword>
<proteinExistence type="predicted"/>
<evidence type="ECO:0000256" key="1">
    <source>
        <dbReference type="SAM" id="Phobius"/>
    </source>
</evidence>
<feature type="non-terminal residue" evidence="2">
    <location>
        <position position="1"/>
    </location>
</feature>
<dbReference type="AlphaFoldDB" id="A0A5J9U6H2"/>
<comment type="caution">
    <text evidence="2">The sequence shown here is derived from an EMBL/GenBank/DDBJ whole genome shotgun (WGS) entry which is preliminary data.</text>
</comment>
<dbReference type="Gramene" id="TVU19249">
    <property type="protein sequence ID" value="TVU19249"/>
    <property type="gene ID" value="EJB05_35388"/>
</dbReference>
<evidence type="ECO:0000313" key="2">
    <source>
        <dbReference type="EMBL" id="TVU19249.1"/>
    </source>
</evidence>
<sequence>FREDLLAIAHVATPSIQPERLAMRDSGRVRGMAMVLFAVVIGCLALPAFSGRPQLLEGGSSIVAANNSTSLDENKLRLIFCLPVQCNSFGRGLKGLEDCYCCGNMYHYGSCYLTVEQCRAHCPLCNPRCSPMPPSQSTMDTPMNATTNTSL</sequence>
<keyword evidence="1" id="KW-0472">Membrane</keyword>
<gene>
    <name evidence="2" type="ORF">EJB05_35388</name>
</gene>
<evidence type="ECO:0008006" key="4">
    <source>
        <dbReference type="Google" id="ProtNLM"/>
    </source>
</evidence>
<protein>
    <recommendedName>
        <fullName evidence="4">Embryo surrounding factor 1 brassicaceae domain-containing protein</fullName>
    </recommendedName>
</protein>
<keyword evidence="1" id="KW-1133">Transmembrane helix</keyword>
<feature type="transmembrane region" description="Helical" evidence="1">
    <location>
        <begin position="29"/>
        <end position="49"/>
    </location>
</feature>
<dbReference type="EMBL" id="RWGY01000029">
    <property type="protein sequence ID" value="TVU19249.1"/>
    <property type="molecule type" value="Genomic_DNA"/>
</dbReference>
<dbReference type="Proteomes" id="UP000324897">
    <property type="component" value="Chromosome 7"/>
</dbReference>
<keyword evidence="3" id="KW-1185">Reference proteome</keyword>
<name>A0A5J9U6H2_9POAL</name>
<organism evidence="2 3">
    <name type="scientific">Eragrostis curvula</name>
    <name type="common">weeping love grass</name>
    <dbReference type="NCBI Taxonomy" id="38414"/>
    <lineage>
        <taxon>Eukaryota</taxon>
        <taxon>Viridiplantae</taxon>
        <taxon>Streptophyta</taxon>
        <taxon>Embryophyta</taxon>
        <taxon>Tracheophyta</taxon>
        <taxon>Spermatophyta</taxon>
        <taxon>Magnoliopsida</taxon>
        <taxon>Liliopsida</taxon>
        <taxon>Poales</taxon>
        <taxon>Poaceae</taxon>
        <taxon>PACMAD clade</taxon>
        <taxon>Chloridoideae</taxon>
        <taxon>Eragrostideae</taxon>
        <taxon>Eragrostidinae</taxon>
        <taxon>Eragrostis</taxon>
    </lineage>
</organism>
<evidence type="ECO:0000313" key="3">
    <source>
        <dbReference type="Proteomes" id="UP000324897"/>
    </source>
</evidence>
<reference evidence="2 3" key="1">
    <citation type="journal article" date="2019" name="Sci. Rep.">
        <title>A high-quality genome of Eragrostis curvula grass provides insights into Poaceae evolution and supports new strategies to enhance forage quality.</title>
        <authorList>
            <person name="Carballo J."/>
            <person name="Santos B.A.C.M."/>
            <person name="Zappacosta D."/>
            <person name="Garbus I."/>
            <person name="Selva J.P."/>
            <person name="Gallo C.A."/>
            <person name="Diaz A."/>
            <person name="Albertini E."/>
            <person name="Caccamo M."/>
            <person name="Echenique V."/>
        </authorList>
    </citation>
    <scope>NUCLEOTIDE SEQUENCE [LARGE SCALE GENOMIC DNA]</scope>
    <source>
        <strain evidence="3">cv. Victoria</strain>
        <tissue evidence="2">Leaf</tissue>
    </source>
</reference>
<accession>A0A5J9U6H2</accession>